<keyword evidence="12" id="KW-0131">Cell cycle</keyword>
<keyword evidence="6" id="KW-0547">Nucleotide-binding</keyword>
<evidence type="ECO:0000256" key="3">
    <source>
        <dbReference type="ARBA" id="ARBA00022618"/>
    </source>
</evidence>
<proteinExistence type="predicted"/>
<dbReference type="EMBL" id="JAAMRR010001058">
    <property type="protein sequence ID" value="NGX97522.1"/>
    <property type="molecule type" value="Genomic_DNA"/>
</dbReference>
<dbReference type="InterPro" id="IPR050191">
    <property type="entry name" value="ATP-dep_DNA_ligase"/>
</dbReference>
<keyword evidence="5" id="KW-0479">Metal-binding</keyword>
<dbReference type="InterPro" id="IPR012309">
    <property type="entry name" value="DNA_ligase_ATP-dep_C"/>
</dbReference>
<evidence type="ECO:0000256" key="9">
    <source>
        <dbReference type="ARBA" id="ARBA00022842"/>
    </source>
</evidence>
<evidence type="ECO:0000313" key="15">
    <source>
        <dbReference type="EMBL" id="NGX97522.1"/>
    </source>
</evidence>
<evidence type="ECO:0000259" key="14">
    <source>
        <dbReference type="PROSITE" id="PS50160"/>
    </source>
</evidence>
<dbReference type="Pfam" id="PF01068">
    <property type="entry name" value="DNA_ligase_A_M"/>
    <property type="match status" value="1"/>
</dbReference>
<dbReference type="CDD" id="cd07972">
    <property type="entry name" value="OBF_DNA_ligase_Arch_LigB"/>
    <property type="match status" value="1"/>
</dbReference>
<dbReference type="CDD" id="cd07897">
    <property type="entry name" value="Adenylation_DNA_ligase_Bac1"/>
    <property type="match status" value="1"/>
</dbReference>
<keyword evidence="4" id="KW-0235">DNA replication</keyword>
<dbReference type="PANTHER" id="PTHR45674">
    <property type="entry name" value="DNA LIGASE 1/3 FAMILY MEMBER"/>
    <property type="match status" value="1"/>
</dbReference>
<dbReference type="Gene3D" id="3.30.470.30">
    <property type="entry name" value="DNA ligase/mRNA capping enzyme"/>
    <property type="match status" value="1"/>
</dbReference>
<dbReference type="FunFam" id="2.40.50.140:FF:000228">
    <property type="entry name" value="ATP-dependent DNA ligase"/>
    <property type="match status" value="1"/>
</dbReference>
<dbReference type="GO" id="GO:0003677">
    <property type="term" value="F:DNA binding"/>
    <property type="evidence" value="ECO:0007669"/>
    <property type="project" value="InterPro"/>
</dbReference>
<keyword evidence="9" id="KW-0460">Magnesium</keyword>
<dbReference type="SUPFAM" id="SSF56091">
    <property type="entry name" value="DNA ligase/mRNA capping enzyme, catalytic domain"/>
    <property type="match status" value="1"/>
</dbReference>
<dbReference type="PROSITE" id="PS00697">
    <property type="entry name" value="DNA_LIGASE_A1"/>
    <property type="match status" value="1"/>
</dbReference>
<protein>
    <recommendedName>
        <fullName evidence="1">DNA ligase (ATP)</fullName>
        <ecNumber evidence="1">6.5.1.1</ecNumber>
    </recommendedName>
</protein>
<dbReference type="FunFam" id="3.30.470.30:FF:000024">
    <property type="entry name" value="ATP-dependent DNA ligase"/>
    <property type="match status" value="1"/>
</dbReference>
<dbReference type="Gene3D" id="1.10.3260.10">
    <property type="entry name" value="DNA ligase, ATP-dependent, N-terminal domain"/>
    <property type="match status" value="1"/>
</dbReference>
<gene>
    <name evidence="15" type="ORF">G4V63_20655</name>
</gene>
<comment type="caution">
    <text evidence="15">The sequence shown here is derived from an EMBL/GenBank/DDBJ whole genome shotgun (WGS) entry which is preliminary data.</text>
</comment>
<evidence type="ECO:0000256" key="4">
    <source>
        <dbReference type="ARBA" id="ARBA00022705"/>
    </source>
</evidence>
<name>A0A7C9RID3_9BRAD</name>
<dbReference type="SUPFAM" id="SSF50249">
    <property type="entry name" value="Nucleic acid-binding proteins"/>
    <property type="match status" value="1"/>
</dbReference>
<dbReference type="GO" id="GO:0006281">
    <property type="term" value="P:DNA repair"/>
    <property type="evidence" value="ECO:0007669"/>
    <property type="project" value="UniProtKB-KW"/>
</dbReference>
<evidence type="ECO:0000256" key="10">
    <source>
        <dbReference type="ARBA" id="ARBA00023172"/>
    </source>
</evidence>
<dbReference type="InterPro" id="IPR026333">
    <property type="entry name" value="ATP_dep_DNA_lig_pp_1105_fam"/>
</dbReference>
<keyword evidence="11" id="KW-0234">DNA repair</keyword>
<dbReference type="GO" id="GO:0005524">
    <property type="term" value="F:ATP binding"/>
    <property type="evidence" value="ECO:0007669"/>
    <property type="project" value="UniProtKB-KW"/>
</dbReference>
<dbReference type="Proteomes" id="UP000480266">
    <property type="component" value="Unassembled WGS sequence"/>
</dbReference>
<evidence type="ECO:0000256" key="11">
    <source>
        <dbReference type="ARBA" id="ARBA00023204"/>
    </source>
</evidence>
<dbReference type="InterPro" id="IPR016059">
    <property type="entry name" value="DNA_ligase_ATP-dep_CS"/>
</dbReference>
<dbReference type="PROSITE" id="PS50160">
    <property type="entry name" value="DNA_LIGASE_A3"/>
    <property type="match status" value="1"/>
</dbReference>
<evidence type="ECO:0000256" key="7">
    <source>
        <dbReference type="ARBA" id="ARBA00022763"/>
    </source>
</evidence>
<evidence type="ECO:0000256" key="2">
    <source>
        <dbReference type="ARBA" id="ARBA00022598"/>
    </source>
</evidence>
<accession>A0A7C9RID3</accession>
<dbReference type="NCBIfam" id="TIGR04120">
    <property type="entry name" value="DNA_lig_bact"/>
    <property type="match status" value="1"/>
</dbReference>
<dbReference type="InterPro" id="IPR012308">
    <property type="entry name" value="DNA_ligase_ATP-dep_N"/>
</dbReference>
<dbReference type="GO" id="GO:0046872">
    <property type="term" value="F:metal ion binding"/>
    <property type="evidence" value="ECO:0007669"/>
    <property type="project" value="UniProtKB-KW"/>
</dbReference>
<sequence length="558" mass="62840">MNRFAHLLDRVAYEPGRNNKLRVITNYFREVPDPDRGWALAALTGALSFRHAKAGLIRDLIAARTDPTLFALSYDYVGDLSETVALMWPADRRATNSPPPPTLTEVVTTFNTLGKTEIPAQLVRWLDELDETGRWALLKLVTGGLRIGVSARLAKTAAAALGDKDAHDVELIWPGLVPPYLDLFAWLEGRADKPVNRDPAPFRPVMLAHAIEDSDFANLAPEDFTAEWKWDGIRVQVVSGKDERGNILTRLYSRTGEDITKSFPDLVPSLRFPGALDGELLVLRDGRVQTFNVLQQRLNRKSVTPKLMKDYPIHLRAYDLLSDGDNDLRMLTFAERRAKLENFVAQLADARVDLSPQVSFRTWDDLAAARADPASAGAGEDSEAVEGVMLKRRDAPYLPGRPKGQWWKWKRDPHIIDAVLMYAQRGHGKRSSYYSDYTFGVWTSIDGADQLVPVGKAYFGFTDEELIQIDRFVRRHTTEKFGPVRHVVHEPDQGLVFEVAFEGLARSARHKSGVAMRFPRISRLRWDKPPRDADRLETLERMLISESKILSPAAADSH</sequence>
<keyword evidence="10" id="KW-0233">DNA recombination</keyword>
<dbReference type="InterPro" id="IPR036599">
    <property type="entry name" value="DNA_ligase_N_sf"/>
</dbReference>
<evidence type="ECO:0000256" key="6">
    <source>
        <dbReference type="ARBA" id="ARBA00022741"/>
    </source>
</evidence>
<organism evidence="15 16">
    <name type="scientific">Candidatus Afipia apatlaquensis</name>
    <dbReference type="NCBI Taxonomy" id="2712852"/>
    <lineage>
        <taxon>Bacteria</taxon>
        <taxon>Pseudomonadati</taxon>
        <taxon>Pseudomonadota</taxon>
        <taxon>Alphaproteobacteria</taxon>
        <taxon>Hyphomicrobiales</taxon>
        <taxon>Nitrobacteraceae</taxon>
        <taxon>Afipia</taxon>
    </lineage>
</organism>
<dbReference type="EC" id="6.5.1.1" evidence="1"/>
<keyword evidence="2 15" id="KW-0436">Ligase</keyword>
<dbReference type="Gene3D" id="2.40.50.140">
    <property type="entry name" value="Nucleic acid-binding proteins"/>
    <property type="match status" value="1"/>
</dbReference>
<feature type="domain" description="ATP-dependent DNA ligase family profile" evidence="14">
    <location>
        <begin position="306"/>
        <end position="443"/>
    </location>
</feature>
<dbReference type="GO" id="GO:0051301">
    <property type="term" value="P:cell division"/>
    <property type="evidence" value="ECO:0007669"/>
    <property type="project" value="UniProtKB-KW"/>
</dbReference>
<evidence type="ECO:0000256" key="1">
    <source>
        <dbReference type="ARBA" id="ARBA00012727"/>
    </source>
</evidence>
<dbReference type="Pfam" id="PF04679">
    <property type="entry name" value="DNA_ligase_A_C"/>
    <property type="match status" value="1"/>
</dbReference>
<evidence type="ECO:0000256" key="8">
    <source>
        <dbReference type="ARBA" id="ARBA00022840"/>
    </source>
</evidence>
<keyword evidence="3" id="KW-0132">Cell division</keyword>
<dbReference type="GO" id="GO:0003910">
    <property type="term" value="F:DNA ligase (ATP) activity"/>
    <property type="evidence" value="ECO:0007669"/>
    <property type="project" value="UniProtKB-EC"/>
</dbReference>
<keyword evidence="16" id="KW-1185">Reference proteome</keyword>
<dbReference type="GO" id="GO:0006260">
    <property type="term" value="P:DNA replication"/>
    <property type="evidence" value="ECO:0007669"/>
    <property type="project" value="UniProtKB-KW"/>
</dbReference>
<comment type="catalytic activity">
    <reaction evidence="13">
        <text>ATP + (deoxyribonucleotide)n-3'-hydroxyl + 5'-phospho-(deoxyribonucleotide)m = (deoxyribonucleotide)n+m + AMP + diphosphate.</text>
        <dbReference type="EC" id="6.5.1.1"/>
    </reaction>
</comment>
<dbReference type="PANTHER" id="PTHR45674:SF13">
    <property type="entry name" value="DNA LIGASE-RELATED"/>
    <property type="match status" value="1"/>
</dbReference>
<reference evidence="15" key="1">
    <citation type="submission" date="2020-02" db="EMBL/GenBank/DDBJ databases">
        <title>Draft genome sequence of Candidatus Afipia apatlaquensis IBT-C3, a potential strain for decolorization of textile dyes.</title>
        <authorList>
            <person name="Sanchez-Reyes A."/>
            <person name="Breton-Deval L."/>
            <person name="Mangelson H."/>
            <person name="Sanchez-Flores A."/>
        </authorList>
    </citation>
    <scope>NUCLEOTIDE SEQUENCE [LARGE SCALE GENOMIC DNA]</scope>
    <source>
        <strain evidence="15">IBT-C3</strain>
    </source>
</reference>
<dbReference type="Pfam" id="PF04675">
    <property type="entry name" value="DNA_ligase_A_N"/>
    <property type="match status" value="1"/>
</dbReference>
<dbReference type="GO" id="GO:0006310">
    <property type="term" value="P:DNA recombination"/>
    <property type="evidence" value="ECO:0007669"/>
    <property type="project" value="UniProtKB-KW"/>
</dbReference>
<evidence type="ECO:0000256" key="5">
    <source>
        <dbReference type="ARBA" id="ARBA00022723"/>
    </source>
</evidence>
<dbReference type="AlphaFoldDB" id="A0A7C9RID3"/>
<dbReference type="InterPro" id="IPR012340">
    <property type="entry name" value="NA-bd_OB-fold"/>
</dbReference>
<evidence type="ECO:0000256" key="12">
    <source>
        <dbReference type="ARBA" id="ARBA00023306"/>
    </source>
</evidence>
<dbReference type="InterPro" id="IPR012310">
    <property type="entry name" value="DNA_ligase_ATP-dep_cent"/>
</dbReference>
<evidence type="ECO:0000313" key="16">
    <source>
        <dbReference type="Proteomes" id="UP000480266"/>
    </source>
</evidence>
<keyword evidence="8" id="KW-0067">ATP-binding</keyword>
<dbReference type="NCBIfam" id="NF006701">
    <property type="entry name" value="PRK09247.1"/>
    <property type="match status" value="1"/>
</dbReference>
<keyword evidence="7" id="KW-0227">DNA damage</keyword>
<evidence type="ECO:0000256" key="13">
    <source>
        <dbReference type="ARBA" id="ARBA00034003"/>
    </source>
</evidence>